<protein>
    <submittedName>
        <fullName evidence="2">Uncharacterized protein</fullName>
    </submittedName>
</protein>
<proteinExistence type="predicted"/>
<accession>A0A2A7U3N3</accession>
<feature type="transmembrane region" description="Helical" evidence="1">
    <location>
        <begin position="15"/>
        <end position="36"/>
    </location>
</feature>
<gene>
    <name evidence="2" type="ORF">CRM76_13610</name>
</gene>
<keyword evidence="1" id="KW-0472">Membrane</keyword>
<keyword evidence="1" id="KW-1133">Transmembrane helix</keyword>
<dbReference type="Proteomes" id="UP000219788">
    <property type="component" value="Unassembled WGS sequence"/>
</dbReference>
<evidence type="ECO:0000313" key="2">
    <source>
        <dbReference type="EMBL" id="PEH72897.1"/>
    </source>
</evidence>
<dbReference type="AlphaFoldDB" id="A0A2A7U3N3"/>
<organism evidence="2 3">
    <name type="scientific">Edwardsiella tarda</name>
    <dbReference type="NCBI Taxonomy" id="636"/>
    <lineage>
        <taxon>Bacteria</taxon>
        <taxon>Pseudomonadati</taxon>
        <taxon>Pseudomonadota</taxon>
        <taxon>Gammaproteobacteria</taxon>
        <taxon>Enterobacterales</taxon>
        <taxon>Hafniaceae</taxon>
        <taxon>Edwardsiella</taxon>
    </lineage>
</organism>
<reference evidence="3" key="1">
    <citation type="submission" date="2017-09" db="EMBL/GenBank/DDBJ databases">
        <title>FDA dAtabase for Regulatory Grade micrObial Sequences (FDA-ARGOS): Supporting development and validation of Infectious Disease Dx tests.</title>
        <authorList>
            <person name="Goldberg B."/>
            <person name="Campos J."/>
            <person name="Tallon L."/>
            <person name="Sadzewicz L."/>
            <person name="Ott S."/>
            <person name="Zhao X."/>
            <person name="Nagaraj S."/>
            <person name="Vavikolanu K."/>
            <person name="Aluvathingal J."/>
            <person name="Nadendla S."/>
            <person name="Geyer C."/>
            <person name="Sichtig H."/>
        </authorList>
    </citation>
    <scope>NUCLEOTIDE SEQUENCE [LARGE SCALE GENOMIC DNA]</scope>
    <source>
        <strain evidence="3">FDAARGOS_370</strain>
    </source>
</reference>
<sequence>MGPVGQAMAADHFDIYLFIQIIIVTVSDRLTLGNLCTRKRLARGSWLAAPGYVTAIPKRRSYMQGGTRTGGIKLYPNSRFSAVNRAAQ</sequence>
<evidence type="ECO:0000256" key="1">
    <source>
        <dbReference type="SAM" id="Phobius"/>
    </source>
</evidence>
<comment type="caution">
    <text evidence="2">The sequence shown here is derived from an EMBL/GenBank/DDBJ whole genome shotgun (WGS) entry which is preliminary data.</text>
</comment>
<evidence type="ECO:0000313" key="3">
    <source>
        <dbReference type="Proteomes" id="UP000219788"/>
    </source>
</evidence>
<keyword evidence="1" id="KW-0812">Transmembrane</keyword>
<name>A0A2A7U3N3_EDWTA</name>
<dbReference type="EMBL" id="PDDV01000013">
    <property type="protein sequence ID" value="PEH72897.1"/>
    <property type="molecule type" value="Genomic_DNA"/>
</dbReference>